<feature type="compositionally biased region" description="Basic and acidic residues" evidence="1">
    <location>
        <begin position="441"/>
        <end position="455"/>
    </location>
</feature>
<evidence type="ECO:0000313" key="3">
    <source>
        <dbReference type="Proteomes" id="UP000703661"/>
    </source>
</evidence>
<dbReference type="Proteomes" id="UP000703661">
    <property type="component" value="Unassembled WGS sequence"/>
</dbReference>
<protein>
    <submittedName>
        <fullName evidence="2">Uncharacterized protein</fullName>
    </submittedName>
</protein>
<dbReference type="OrthoDB" id="5404599at2759"/>
<organism evidence="2 3">
    <name type="scientific">Entomortierella chlamydospora</name>
    <dbReference type="NCBI Taxonomy" id="101097"/>
    <lineage>
        <taxon>Eukaryota</taxon>
        <taxon>Fungi</taxon>
        <taxon>Fungi incertae sedis</taxon>
        <taxon>Mucoromycota</taxon>
        <taxon>Mortierellomycotina</taxon>
        <taxon>Mortierellomycetes</taxon>
        <taxon>Mortierellales</taxon>
        <taxon>Mortierellaceae</taxon>
        <taxon>Entomortierella</taxon>
    </lineage>
</organism>
<feature type="compositionally biased region" description="Polar residues" evidence="1">
    <location>
        <begin position="607"/>
        <end position="619"/>
    </location>
</feature>
<feature type="region of interest" description="Disordered" evidence="1">
    <location>
        <begin position="1"/>
        <end position="73"/>
    </location>
</feature>
<dbReference type="EMBL" id="JAAAID010000243">
    <property type="protein sequence ID" value="KAG0020058.1"/>
    <property type="molecule type" value="Genomic_DNA"/>
</dbReference>
<feature type="compositionally biased region" description="Low complexity" evidence="1">
    <location>
        <begin position="620"/>
        <end position="633"/>
    </location>
</feature>
<keyword evidence="3" id="KW-1185">Reference proteome</keyword>
<sequence>ALDRNSKDVAQTFDDITVEPPKPIGLTVLSSRALSKLPQRTGQASHGPAGSSSEFSQTLDHRPSSLTRLEQNASISRSQARLIESSKYFECSDPSTCPLPPIPSSSLPRQRRKSSAPKLAVHPHHQPPKQIPGSAGGLAAVRHDVKVLSNVERRQRNNSINVKESRPSSWFDQDATIYCSYRTRESVCDKIHDRGDISRLEFNPSSSLEPDDDRFSSASAASAASQLSPLSPLSPLAVLQNRLSRDKGDYVEPRHCMAENFLCWPTKFIHPTAATTTSTVGHGIHISVVEYEQAQLINALVALEKLDSHPESTCRFPQQLFDLLKRILYIAHDELLFAGSNLDLVPRRRVIAKVPFEKRAFNPSSIFTGTTTVFTHNHLDPTSFIINRQSGGILALFNFQHAGFLPSYTENVQTPFIETTHSSFWNVGNPPESSSGDSFGDETKKKSRLSLDKRPKFMSFMTTSSSSSSSSQRNQALQIKERSSISSSHQNFSLVFSPQPCPQRQQEQQEHQKRKQPQGQRQQETEKDFSSSVLRRISFSASYPVINHYPAKGFHATCESIEYSESRPSNSVTESSSSGTTALDTLKRPRFTGEFNRKNSSDKNSVRIRTSIQGRHSLSTLDPTTTPNQPPDQEGSLSPKSPRVNQSGWTEFMECYRDLEQKGNRRSRIRKASTASMVSTITRTSEQNNSVSSLPPSLSVGKTKDSAHFENGHDSKALEALVSISKTLQNLVVVLEAGGIVLTPDQLLDAVARKKEEWEQEQFEKIKMDQERQHSETAAEGSTFLGIQPPISNTTTTTTTAATTVINNERLQTPTSRPSGFLKTIFQMITKKKSKRESSSIMSMYRPERTSSDNILYSAPGVQRDPLPSELPDHLFLQRHLSSPSLSSSESSATTESNLNSSMIGLRLKPNEHEEIIVPITSNPILGSITARKMPAFGIQLSNLERTKALAQIEMEKIEAQERQFWREFEGLCDRLEDCNANDNNNVRETYPGLALLRLDDLESCLEIVEGYVSSLEVQAAKYYSSLEKKSKSK</sequence>
<comment type="caution">
    <text evidence="2">The sequence shown here is derived from an EMBL/GenBank/DDBJ whole genome shotgun (WGS) entry which is preliminary data.</text>
</comment>
<dbReference type="AlphaFoldDB" id="A0A9P6T2Y7"/>
<feature type="compositionally biased region" description="Basic residues" evidence="1">
    <location>
        <begin position="109"/>
        <end position="127"/>
    </location>
</feature>
<feature type="region of interest" description="Disordered" evidence="1">
    <location>
        <begin position="200"/>
        <end position="220"/>
    </location>
</feature>
<accession>A0A9P6T2Y7</accession>
<reference evidence="2" key="1">
    <citation type="journal article" date="2020" name="Fungal Divers.">
        <title>Resolving the Mortierellaceae phylogeny through synthesis of multi-gene phylogenetics and phylogenomics.</title>
        <authorList>
            <person name="Vandepol N."/>
            <person name="Liber J."/>
            <person name="Desiro A."/>
            <person name="Na H."/>
            <person name="Kennedy M."/>
            <person name="Barry K."/>
            <person name="Grigoriev I.V."/>
            <person name="Miller A.N."/>
            <person name="O'Donnell K."/>
            <person name="Stajich J.E."/>
            <person name="Bonito G."/>
        </authorList>
    </citation>
    <scope>NUCLEOTIDE SEQUENCE</scope>
    <source>
        <strain evidence="2">NRRL 2769</strain>
    </source>
</reference>
<feature type="region of interest" description="Disordered" evidence="1">
    <location>
        <begin position="423"/>
        <end position="531"/>
    </location>
</feature>
<evidence type="ECO:0000313" key="2">
    <source>
        <dbReference type="EMBL" id="KAG0020058.1"/>
    </source>
</evidence>
<evidence type="ECO:0000256" key="1">
    <source>
        <dbReference type="SAM" id="MobiDB-lite"/>
    </source>
</evidence>
<feature type="compositionally biased region" description="Polar residues" evidence="1">
    <location>
        <begin position="635"/>
        <end position="645"/>
    </location>
</feature>
<feature type="compositionally biased region" description="Low complexity" evidence="1">
    <location>
        <begin position="457"/>
        <end position="471"/>
    </location>
</feature>
<feature type="compositionally biased region" description="Basic and acidic residues" evidence="1">
    <location>
        <begin position="767"/>
        <end position="777"/>
    </location>
</feature>
<feature type="compositionally biased region" description="Polar residues" evidence="1">
    <location>
        <begin position="28"/>
        <end position="73"/>
    </location>
</feature>
<feature type="region of interest" description="Disordered" evidence="1">
    <location>
        <begin position="767"/>
        <end position="796"/>
    </location>
</feature>
<gene>
    <name evidence="2" type="ORF">BGZ80_004859</name>
</gene>
<feature type="compositionally biased region" description="Low complexity" evidence="1">
    <location>
        <begin position="688"/>
        <end position="700"/>
    </location>
</feature>
<feature type="compositionally biased region" description="Low complexity" evidence="1">
    <location>
        <begin position="566"/>
        <end position="578"/>
    </location>
</feature>
<proteinExistence type="predicted"/>
<feature type="compositionally biased region" description="Basic and acidic residues" evidence="1">
    <location>
        <begin position="595"/>
        <end position="605"/>
    </location>
</feature>
<name>A0A9P6T2Y7_9FUNG</name>
<feature type="compositionally biased region" description="Polar residues" evidence="1">
    <location>
        <begin position="484"/>
        <end position="496"/>
    </location>
</feature>
<feature type="region of interest" description="Disordered" evidence="1">
    <location>
        <begin position="565"/>
        <end position="645"/>
    </location>
</feature>
<feature type="compositionally biased region" description="Polar residues" evidence="1">
    <location>
        <begin position="673"/>
        <end position="687"/>
    </location>
</feature>
<feature type="region of interest" description="Disordered" evidence="1">
    <location>
        <begin position="91"/>
        <end position="136"/>
    </location>
</feature>
<feature type="compositionally biased region" description="Polar residues" evidence="1">
    <location>
        <begin position="423"/>
        <end position="437"/>
    </location>
</feature>
<feature type="region of interest" description="Disordered" evidence="1">
    <location>
        <begin position="664"/>
        <end position="707"/>
    </location>
</feature>
<feature type="non-terminal residue" evidence="2">
    <location>
        <position position="1"/>
    </location>
</feature>